<comment type="caution">
    <text evidence="6">The sequence shown here is derived from an EMBL/GenBank/DDBJ whole genome shotgun (WGS) entry which is preliminary data.</text>
</comment>
<organism evidence="6 7">
    <name type="scientific">Candidatus Jorgensenbacteria bacterium CG10_big_fil_rev_8_21_14_0_10_54_38</name>
    <dbReference type="NCBI Taxonomy" id="1974593"/>
    <lineage>
        <taxon>Bacteria</taxon>
        <taxon>Candidatus Joergenseniibacteriota</taxon>
    </lineage>
</organism>
<dbReference type="InterPro" id="IPR011034">
    <property type="entry name" value="Formyl_transferase-like_C_sf"/>
</dbReference>
<dbReference type="Pfam" id="PF02245">
    <property type="entry name" value="Pur_DNA_glyco"/>
    <property type="match status" value="1"/>
</dbReference>
<evidence type="ECO:0000256" key="4">
    <source>
        <dbReference type="ARBA" id="ARBA00023204"/>
    </source>
</evidence>
<dbReference type="EC" id="3.2.2.-" evidence="5"/>
<dbReference type="InterPro" id="IPR003180">
    <property type="entry name" value="MPG"/>
</dbReference>
<evidence type="ECO:0000313" key="6">
    <source>
        <dbReference type="EMBL" id="PIT91994.1"/>
    </source>
</evidence>
<dbReference type="GO" id="GO:0003677">
    <property type="term" value="F:DNA binding"/>
    <property type="evidence" value="ECO:0007669"/>
    <property type="project" value="InterPro"/>
</dbReference>
<dbReference type="NCBIfam" id="TIGR00567">
    <property type="entry name" value="3mg"/>
    <property type="match status" value="1"/>
</dbReference>
<dbReference type="InterPro" id="IPR036995">
    <property type="entry name" value="MPG_sf"/>
</dbReference>
<dbReference type="GO" id="GO:0006284">
    <property type="term" value="P:base-excision repair"/>
    <property type="evidence" value="ECO:0007669"/>
    <property type="project" value="InterPro"/>
</dbReference>
<dbReference type="AlphaFoldDB" id="A0A2M6WGZ1"/>
<protein>
    <recommendedName>
        <fullName evidence="5">Putative 3-methyladenine DNA glycosylase</fullName>
        <ecNumber evidence="5">3.2.2.-</ecNumber>
    </recommendedName>
</protein>
<dbReference type="PANTHER" id="PTHR10429">
    <property type="entry name" value="DNA-3-METHYLADENINE GLYCOSYLASE"/>
    <property type="match status" value="1"/>
</dbReference>
<comment type="similarity">
    <text evidence="1 5">Belongs to the DNA glycosylase MPG family.</text>
</comment>
<dbReference type="GO" id="GO:0003905">
    <property type="term" value="F:alkylbase DNA N-glycosylase activity"/>
    <property type="evidence" value="ECO:0007669"/>
    <property type="project" value="InterPro"/>
</dbReference>
<name>A0A2M6WGZ1_9BACT</name>
<keyword evidence="4 5" id="KW-0234">DNA repair</keyword>
<dbReference type="HAMAP" id="MF_00527">
    <property type="entry name" value="3MGH"/>
    <property type="match status" value="1"/>
</dbReference>
<keyword evidence="2 5" id="KW-0227">DNA damage</keyword>
<accession>A0A2M6WGZ1</accession>
<proteinExistence type="inferred from homology"/>
<evidence type="ECO:0000256" key="2">
    <source>
        <dbReference type="ARBA" id="ARBA00022763"/>
    </source>
</evidence>
<evidence type="ECO:0000256" key="3">
    <source>
        <dbReference type="ARBA" id="ARBA00022801"/>
    </source>
</evidence>
<dbReference type="Proteomes" id="UP000229530">
    <property type="component" value="Unassembled WGS sequence"/>
</dbReference>
<dbReference type="CDD" id="cd00540">
    <property type="entry name" value="AAG"/>
    <property type="match status" value="1"/>
</dbReference>
<evidence type="ECO:0000256" key="1">
    <source>
        <dbReference type="ARBA" id="ARBA00009232"/>
    </source>
</evidence>
<dbReference type="FunFam" id="3.10.300.10:FF:000001">
    <property type="entry name" value="Putative 3-methyladenine DNA glycosylase"/>
    <property type="match status" value="1"/>
</dbReference>
<reference evidence="7" key="1">
    <citation type="submission" date="2017-09" db="EMBL/GenBank/DDBJ databases">
        <title>Depth-based differentiation of microbial function through sediment-hosted aquifers and enrichment of novel symbionts in the deep terrestrial subsurface.</title>
        <authorList>
            <person name="Probst A.J."/>
            <person name="Ladd B."/>
            <person name="Jarett J.K."/>
            <person name="Geller-Mcgrath D.E."/>
            <person name="Sieber C.M.K."/>
            <person name="Emerson J.B."/>
            <person name="Anantharaman K."/>
            <person name="Thomas B.C."/>
            <person name="Malmstrom R."/>
            <person name="Stieglmeier M."/>
            <person name="Klingl A."/>
            <person name="Woyke T."/>
            <person name="Ryan C.M."/>
            <person name="Banfield J.F."/>
        </authorList>
    </citation>
    <scope>NUCLEOTIDE SEQUENCE [LARGE SCALE GENOMIC DNA]</scope>
</reference>
<dbReference type="Gene3D" id="3.10.300.10">
    <property type="entry name" value="Methylpurine-DNA glycosylase (MPG)"/>
    <property type="match status" value="1"/>
</dbReference>
<evidence type="ECO:0000313" key="7">
    <source>
        <dbReference type="Proteomes" id="UP000229530"/>
    </source>
</evidence>
<dbReference type="SUPFAM" id="SSF50486">
    <property type="entry name" value="FMT C-terminal domain-like"/>
    <property type="match status" value="1"/>
</dbReference>
<evidence type="ECO:0000256" key="5">
    <source>
        <dbReference type="HAMAP-Rule" id="MF_00527"/>
    </source>
</evidence>
<keyword evidence="3 5" id="KW-0378">Hydrolase</keyword>
<sequence length="218" mass="24454">MSRTKVLRKTFFEQPTLTVARELLGKYLVRKVGGKAIAAIITEVEAYDGPRDKASHASRGLTPRTKVMFGPPGHWYVYFTYGMHWMLNIVTREKGYPAAVLIRAVEVKSRRRNISVNQLSNQHGSALAINGPARVTKFFRIGKSFNGASASRRTGLWIEDRPARIATRSVAGGGVRIKEFEIKKSPRIGVDYAGPVWSKKKYRFFMTGKCYNSAIAEL</sequence>
<dbReference type="EMBL" id="PFBE01000001">
    <property type="protein sequence ID" value="PIT91994.1"/>
    <property type="molecule type" value="Genomic_DNA"/>
</dbReference>
<dbReference type="PANTHER" id="PTHR10429:SF0">
    <property type="entry name" value="DNA-3-METHYLADENINE GLYCOSYLASE"/>
    <property type="match status" value="1"/>
</dbReference>
<gene>
    <name evidence="6" type="ORF">COU12_00100</name>
</gene>